<gene>
    <name evidence="6" type="ORF">WH96_12705</name>
</gene>
<dbReference type="Pfam" id="PF03466">
    <property type="entry name" value="LysR_substrate"/>
    <property type="match status" value="1"/>
</dbReference>
<dbReference type="SUPFAM" id="SSF46785">
    <property type="entry name" value="Winged helix' DNA-binding domain"/>
    <property type="match status" value="1"/>
</dbReference>
<dbReference type="GO" id="GO:0003677">
    <property type="term" value="F:DNA binding"/>
    <property type="evidence" value="ECO:0007669"/>
    <property type="project" value="UniProtKB-KW"/>
</dbReference>
<evidence type="ECO:0000313" key="7">
    <source>
        <dbReference type="Proteomes" id="UP000035444"/>
    </source>
</evidence>
<comment type="similarity">
    <text evidence="1">Belongs to the LysR transcriptional regulatory family.</text>
</comment>
<evidence type="ECO:0000259" key="5">
    <source>
        <dbReference type="PROSITE" id="PS50931"/>
    </source>
</evidence>
<protein>
    <submittedName>
        <fullName evidence="6">LysR family transcriptional regulator</fullName>
    </submittedName>
</protein>
<dbReference type="Gene3D" id="3.40.190.10">
    <property type="entry name" value="Periplasmic binding protein-like II"/>
    <property type="match status" value="2"/>
</dbReference>
<dbReference type="STRING" id="1489064.WH96_12705"/>
<dbReference type="OrthoDB" id="9774011at2"/>
<sequence>MREVNFNNIDLNLLKLFDALIKERSVTRAGQKLGLSQPAASRGLGRLRRMLGDKLVIPTARGLELTPRAASLSEPVAKLLEEAKQIVAPSTFSPNEASGRVSIATTDHMTFLLMPKLLSKLAETAPNLDLEIAAPSGDNVKLVVQGDVDLAIGVYDKLPDRFHKRALYNEDFVCLVRRDHPVLTKHWDLECFIALSHISVIITGHGKNVVDEALTQLNLSRRIAVRLPHFLAAPMLVAESDMILSLPRRLAHRMAMAMPVEILELPIEIEGFSPSIIWNERRHDDPAHIWLRNLIIEISSEVNSSSKALR</sequence>
<dbReference type="InterPro" id="IPR036388">
    <property type="entry name" value="WH-like_DNA-bd_sf"/>
</dbReference>
<keyword evidence="7" id="KW-1185">Reference proteome</keyword>
<keyword evidence="3" id="KW-0238">DNA-binding</keyword>
<dbReference type="AlphaFoldDB" id="A0A0H2MII5"/>
<dbReference type="InterPro" id="IPR036390">
    <property type="entry name" value="WH_DNA-bd_sf"/>
</dbReference>
<dbReference type="Gene3D" id="1.10.10.10">
    <property type="entry name" value="Winged helix-like DNA-binding domain superfamily/Winged helix DNA-binding domain"/>
    <property type="match status" value="1"/>
</dbReference>
<dbReference type="Proteomes" id="UP000035444">
    <property type="component" value="Unassembled WGS sequence"/>
</dbReference>
<dbReference type="SUPFAM" id="SSF53850">
    <property type="entry name" value="Periplasmic binding protein-like II"/>
    <property type="match status" value="1"/>
</dbReference>
<dbReference type="PATRIC" id="fig|1489064.4.peg.3865"/>
<dbReference type="InterPro" id="IPR037402">
    <property type="entry name" value="YidZ_PBP2"/>
</dbReference>
<evidence type="ECO:0000256" key="2">
    <source>
        <dbReference type="ARBA" id="ARBA00023015"/>
    </source>
</evidence>
<accession>A0A0H2MII5</accession>
<evidence type="ECO:0000256" key="3">
    <source>
        <dbReference type="ARBA" id="ARBA00023125"/>
    </source>
</evidence>
<evidence type="ECO:0000256" key="1">
    <source>
        <dbReference type="ARBA" id="ARBA00009437"/>
    </source>
</evidence>
<evidence type="ECO:0000256" key="4">
    <source>
        <dbReference type="ARBA" id="ARBA00023163"/>
    </source>
</evidence>
<dbReference type="InterPro" id="IPR000847">
    <property type="entry name" value="LysR_HTH_N"/>
</dbReference>
<dbReference type="InterPro" id="IPR050389">
    <property type="entry name" value="LysR-type_TF"/>
</dbReference>
<dbReference type="InterPro" id="IPR005119">
    <property type="entry name" value="LysR_subst-bd"/>
</dbReference>
<keyword evidence="4" id="KW-0804">Transcription</keyword>
<dbReference type="Pfam" id="PF00126">
    <property type="entry name" value="HTH_1"/>
    <property type="match status" value="1"/>
</dbReference>
<dbReference type="EMBL" id="LAQL01000007">
    <property type="protein sequence ID" value="KLN60552.1"/>
    <property type="molecule type" value="Genomic_DNA"/>
</dbReference>
<proteinExistence type="inferred from homology"/>
<dbReference type="CDD" id="cd08417">
    <property type="entry name" value="PBP2_Nitroaromatics_like"/>
    <property type="match status" value="1"/>
</dbReference>
<organism evidence="6 7">
    <name type="scientific">Kiloniella spongiae</name>
    <dbReference type="NCBI Taxonomy" id="1489064"/>
    <lineage>
        <taxon>Bacteria</taxon>
        <taxon>Pseudomonadati</taxon>
        <taxon>Pseudomonadota</taxon>
        <taxon>Alphaproteobacteria</taxon>
        <taxon>Rhodospirillales</taxon>
        <taxon>Kiloniellaceae</taxon>
        <taxon>Kiloniella</taxon>
    </lineage>
</organism>
<evidence type="ECO:0000313" key="6">
    <source>
        <dbReference type="EMBL" id="KLN60552.1"/>
    </source>
</evidence>
<keyword evidence="2" id="KW-0805">Transcription regulation</keyword>
<dbReference type="PROSITE" id="PS50931">
    <property type="entry name" value="HTH_LYSR"/>
    <property type="match status" value="1"/>
</dbReference>
<comment type="caution">
    <text evidence="6">The sequence shown here is derived from an EMBL/GenBank/DDBJ whole genome shotgun (WGS) entry which is preliminary data.</text>
</comment>
<dbReference type="PANTHER" id="PTHR30118">
    <property type="entry name" value="HTH-TYPE TRANSCRIPTIONAL REGULATOR LEUO-RELATED"/>
    <property type="match status" value="1"/>
</dbReference>
<dbReference type="RefSeq" id="WP_047764519.1">
    <property type="nucleotide sequence ID" value="NZ_LAQL01000007.1"/>
</dbReference>
<feature type="domain" description="HTH lysR-type" evidence="5">
    <location>
        <begin position="9"/>
        <end position="66"/>
    </location>
</feature>
<dbReference type="PANTHER" id="PTHR30118:SF15">
    <property type="entry name" value="TRANSCRIPTIONAL REGULATORY PROTEIN"/>
    <property type="match status" value="1"/>
</dbReference>
<name>A0A0H2MII5_9PROT</name>
<reference evidence="6 7" key="1">
    <citation type="submission" date="2015-03" db="EMBL/GenBank/DDBJ databases">
        <title>Genome Sequence of Kiloniella spongiae MEBiC09566, isolated from a marine sponge.</title>
        <authorList>
            <person name="Shao Z."/>
            <person name="Wang L."/>
            <person name="Li X."/>
        </authorList>
    </citation>
    <scope>NUCLEOTIDE SEQUENCE [LARGE SCALE GENOMIC DNA]</scope>
    <source>
        <strain evidence="6 7">MEBiC09566</strain>
    </source>
</reference>
<dbReference type="GO" id="GO:0003700">
    <property type="term" value="F:DNA-binding transcription factor activity"/>
    <property type="evidence" value="ECO:0007669"/>
    <property type="project" value="InterPro"/>
</dbReference>